<dbReference type="Gene3D" id="3.80.10.10">
    <property type="entry name" value="Ribonuclease Inhibitor"/>
    <property type="match status" value="1"/>
</dbReference>
<organism evidence="3 4">
    <name type="scientific">Hamiltosporidium magnivora</name>
    <dbReference type="NCBI Taxonomy" id="148818"/>
    <lineage>
        <taxon>Eukaryota</taxon>
        <taxon>Fungi</taxon>
        <taxon>Fungi incertae sedis</taxon>
        <taxon>Microsporidia</taxon>
        <taxon>Dubosqiidae</taxon>
        <taxon>Hamiltosporidium</taxon>
    </lineage>
</organism>
<dbReference type="Proteomes" id="UP000291404">
    <property type="component" value="Unassembled WGS sequence"/>
</dbReference>
<evidence type="ECO:0000256" key="1">
    <source>
        <dbReference type="SAM" id="MobiDB-lite"/>
    </source>
</evidence>
<keyword evidence="2" id="KW-0732">Signal</keyword>
<gene>
    <name evidence="3" type="ORF">CWI36_0772p0010</name>
</gene>
<dbReference type="InterPro" id="IPR032675">
    <property type="entry name" value="LRR_dom_sf"/>
</dbReference>
<sequence length="873" mass="103119">MKNRILINYIIILIFFIELECSNLLTDANIIHIYDITNERRLFKGFNNYIFLINFMIEEISIFKDTRDIEETEHFYKLFSENINIISNEIKRILAFINCNTYSEGIGIKDICTKYKGRGDIENEEDCIDLSKFVIKIISVELKRDMEYFFRLLSVQDFSFCNVNILIDIIYWIQILDIPMDFNLYRFFKLLIFNLIDSNEFVKEYINCRDINNVDHNINTAKKSPKDKTNTNSINYRFDNNVYNLILLYEFLKNNITDKNILHIMFEFESNTVIEFKNNNLIICNSFIRFTDDILFYVLDLLKVNKFRKIFSYLLNMCQIPEIIFNFINFRSYIDNLNLLIDVLPESIEKISLNDVENTEVLFLHLKSTHSKQNIKRITIFDRKFLLPYVFYLRDFLNIEEIRILSVNKSPNDFDCLNIIDHIFAHLKVLYLSVRWLPDTNFFKIVSDFKSLTDFYLSINIFISYNDFLKVLVNLFYGNFLKSLKICIFKTNITNIFIYLKFFNKLENICLECNETNNSRSFTHLSQENSFFQSSNHSSSPPVSEYLKNPSNHSYSQPSTNSSQTSNPLQISSELNHSEYFSIKKLEFINLRLNKKEYLFLFKLPNLSKLTLKHCHIQDFDIKTTILTTISSPVNIIQLERTNIPNNFYKILQKCTSITEIHIYETILPTIFLQNTYLINFTNTKIIKIFDCKIFGTHTFISSFPNLEHISIDIPLYMSQMSFSQYFHILDPLKILSVSYSNHNISQSDTTLLSHFKNLKSLKIISPNFQHCTLTDIFITDFGHNLQELLLIETHIPQPVLHYIFTLHNLHTINLSLSTIHNTKPLILYTSSCLATLIISGINTTYTSYNYILEIFSPSLIFLDFPINYIPYK</sequence>
<name>A0A4Q9LBY1_9MICR</name>
<keyword evidence="4" id="KW-1185">Reference proteome</keyword>
<feature type="region of interest" description="Disordered" evidence="1">
    <location>
        <begin position="533"/>
        <end position="569"/>
    </location>
</feature>
<evidence type="ECO:0000313" key="3">
    <source>
        <dbReference type="EMBL" id="TBU04370.1"/>
    </source>
</evidence>
<dbReference type="SUPFAM" id="SSF52047">
    <property type="entry name" value="RNI-like"/>
    <property type="match status" value="1"/>
</dbReference>
<proteinExistence type="predicted"/>
<comment type="caution">
    <text evidence="3">The sequence shown here is derived from an EMBL/GenBank/DDBJ whole genome shotgun (WGS) entry which is preliminary data.</text>
</comment>
<dbReference type="VEuPathDB" id="MicrosporidiaDB:CWI39_0103p0010"/>
<evidence type="ECO:0000313" key="4">
    <source>
        <dbReference type="Proteomes" id="UP000291404"/>
    </source>
</evidence>
<evidence type="ECO:0008006" key="5">
    <source>
        <dbReference type="Google" id="ProtNLM"/>
    </source>
</evidence>
<reference evidence="3 4" key="1">
    <citation type="submission" date="2017-12" db="EMBL/GenBank/DDBJ databases">
        <authorList>
            <person name="Pombert J.-F."/>
            <person name="Haag K.L."/>
            <person name="Ebert D."/>
        </authorList>
    </citation>
    <scope>NUCLEOTIDE SEQUENCE [LARGE SCALE GENOMIC DNA]</scope>
    <source>
        <strain evidence="3">BE-OM-2</strain>
    </source>
</reference>
<protein>
    <recommendedName>
        <fullName evidence="5">Leucine-rich repeat-containing protein</fullName>
    </recommendedName>
</protein>
<feature type="compositionally biased region" description="Low complexity" evidence="1">
    <location>
        <begin position="556"/>
        <end position="568"/>
    </location>
</feature>
<evidence type="ECO:0000256" key="2">
    <source>
        <dbReference type="SAM" id="SignalP"/>
    </source>
</evidence>
<feature type="chain" id="PRO_5020391561" description="Leucine-rich repeat-containing protein" evidence="2">
    <location>
        <begin position="22"/>
        <end position="873"/>
    </location>
</feature>
<dbReference type="AlphaFoldDB" id="A0A4Q9LBY1"/>
<dbReference type="EMBL" id="PITI01000772">
    <property type="protein sequence ID" value="TBU04370.1"/>
    <property type="molecule type" value="Genomic_DNA"/>
</dbReference>
<accession>A0A4Q9LBY1</accession>
<feature type="signal peptide" evidence="2">
    <location>
        <begin position="1"/>
        <end position="21"/>
    </location>
</feature>
<feature type="compositionally biased region" description="Low complexity" evidence="1">
    <location>
        <begin position="533"/>
        <end position="545"/>
    </location>
</feature>
<dbReference type="VEuPathDB" id="MicrosporidiaDB:CWI36_0772p0010"/>